<sequence>MSNVVEPAGWNETWRYLAAGLGAALGTYRVLSHILEQTTYELDHSQQSEKKRSRRNAWYGPVTAGLQNLPSSYHDTGNSNRLNIESMSLLALNSDTRLRKAATDLLYDNAMRPEMLALIVKVAGDNTGSGEMRLGAVTLIRQLVSTTARRRAMIIKAGAIEALVGGLREREDHELALRSGCALMDILSIRDTKVAKRYRRKAASCGLLEVVYDILESLSKEDEAFGESSPSETGHIRDSALLGVCCNLAKIYALRSAFHKQMVDLGYLPVLLCLAKNSIASLEYMRVGMESIVRLCTYLSAYRSADTNYAVNPRMTQLLDLGAVDVIAACIRQDDQGVSSWGIGLLHEFVSRGVGKQQLAASPRIVQWLCRKLSTAKYAYTNQLILRSLWCLSTTSKDALIDTSKPPNLRRILNMFASENDTEAHYWSIALVSRIAAYPSSHLWILNSPLPRGLEGLMCGLPPNLRVTLYPEIANIISRMCHSITLAPVLCQHPELGGACRLLL</sequence>
<organism evidence="1 2">
    <name type="scientific">Coemansia aciculifera</name>
    <dbReference type="NCBI Taxonomy" id="417176"/>
    <lineage>
        <taxon>Eukaryota</taxon>
        <taxon>Fungi</taxon>
        <taxon>Fungi incertae sedis</taxon>
        <taxon>Zoopagomycota</taxon>
        <taxon>Kickxellomycotina</taxon>
        <taxon>Kickxellomycetes</taxon>
        <taxon>Kickxellales</taxon>
        <taxon>Kickxellaceae</taxon>
        <taxon>Coemansia</taxon>
    </lineage>
</organism>
<dbReference type="EMBL" id="JANBVB010001244">
    <property type="protein sequence ID" value="KAJ2890710.1"/>
    <property type="molecule type" value="Genomic_DNA"/>
</dbReference>
<comment type="caution">
    <text evidence="1">The sequence shown here is derived from an EMBL/GenBank/DDBJ whole genome shotgun (WGS) entry which is preliminary data.</text>
</comment>
<name>A0ACC1M043_9FUNG</name>
<dbReference type="Proteomes" id="UP001139981">
    <property type="component" value="Unassembled WGS sequence"/>
</dbReference>
<accession>A0ACC1M043</accession>
<gene>
    <name evidence="1" type="ORF">IWW38_003982</name>
</gene>
<reference evidence="1" key="1">
    <citation type="submission" date="2022-07" db="EMBL/GenBank/DDBJ databases">
        <title>Phylogenomic reconstructions and comparative analyses of Kickxellomycotina fungi.</title>
        <authorList>
            <person name="Reynolds N.K."/>
            <person name="Stajich J.E."/>
            <person name="Barry K."/>
            <person name="Grigoriev I.V."/>
            <person name="Crous P."/>
            <person name="Smith M.E."/>
        </authorList>
    </citation>
    <scope>NUCLEOTIDE SEQUENCE</scope>
    <source>
        <strain evidence="1">CBS 190363</strain>
    </source>
</reference>
<protein>
    <submittedName>
        <fullName evidence="1">Uncharacterized protein</fullName>
    </submittedName>
</protein>
<evidence type="ECO:0000313" key="2">
    <source>
        <dbReference type="Proteomes" id="UP001139981"/>
    </source>
</evidence>
<proteinExistence type="predicted"/>
<evidence type="ECO:0000313" key="1">
    <source>
        <dbReference type="EMBL" id="KAJ2890710.1"/>
    </source>
</evidence>
<feature type="non-terminal residue" evidence="1">
    <location>
        <position position="504"/>
    </location>
</feature>
<keyword evidence="2" id="KW-1185">Reference proteome</keyword>